<dbReference type="Proteomes" id="UP000799772">
    <property type="component" value="Unassembled WGS sequence"/>
</dbReference>
<feature type="compositionally biased region" description="Basic and acidic residues" evidence="1">
    <location>
        <begin position="174"/>
        <end position="188"/>
    </location>
</feature>
<feature type="compositionally biased region" description="Polar residues" evidence="1">
    <location>
        <begin position="138"/>
        <end position="149"/>
    </location>
</feature>
<accession>A0A9P4IN27</accession>
<organism evidence="2 3">
    <name type="scientific">Rhizodiscina lignyota</name>
    <dbReference type="NCBI Taxonomy" id="1504668"/>
    <lineage>
        <taxon>Eukaryota</taxon>
        <taxon>Fungi</taxon>
        <taxon>Dikarya</taxon>
        <taxon>Ascomycota</taxon>
        <taxon>Pezizomycotina</taxon>
        <taxon>Dothideomycetes</taxon>
        <taxon>Pleosporomycetidae</taxon>
        <taxon>Aulographales</taxon>
        <taxon>Rhizodiscinaceae</taxon>
        <taxon>Rhizodiscina</taxon>
    </lineage>
</organism>
<reference evidence="2" key="1">
    <citation type="journal article" date="2020" name="Stud. Mycol.">
        <title>101 Dothideomycetes genomes: a test case for predicting lifestyles and emergence of pathogens.</title>
        <authorList>
            <person name="Haridas S."/>
            <person name="Albert R."/>
            <person name="Binder M."/>
            <person name="Bloem J."/>
            <person name="Labutti K."/>
            <person name="Salamov A."/>
            <person name="Andreopoulos B."/>
            <person name="Baker S."/>
            <person name="Barry K."/>
            <person name="Bills G."/>
            <person name="Bluhm B."/>
            <person name="Cannon C."/>
            <person name="Castanera R."/>
            <person name="Culley D."/>
            <person name="Daum C."/>
            <person name="Ezra D."/>
            <person name="Gonzalez J."/>
            <person name="Henrissat B."/>
            <person name="Kuo A."/>
            <person name="Liang C."/>
            <person name="Lipzen A."/>
            <person name="Lutzoni F."/>
            <person name="Magnuson J."/>
            <person name="Mondo S."/>
            <person name="Nolan M."/>
            <person name="Ohm R."/>
            <person name="Pangilinan J."/>
            <person name="Park H.-J."/>
            <person name="Ramirez L."/>
            <person name="Alfaro M."/>
            <person name="Sun H."/>
            <person name="Tritt A."/>
            <person name="Yoshinaga Y."/>
            <person name="Zwiers L.-H."/>
            <person name="Turgeon B."/>
            <person name="Goodwin S."/>
            <person name="Spatafora J."/>
            <person name="Crous P."/>
            <person name="Grigoriev I."/>
        </authorList>
    </citation>
    <scope>NUCLEOTIDE SEQUENCE</scope>
    <source>
        <strain evidence="2">CBS 133067</strain>
    </source>
</reference>
<proteinExistence type="predicted"/>
<sequence>MSDPHMHQHTEQRPQLKYTDSQPPSSYWDNLSKIWLTKCALKELNRRNNKPNKHPPLYRQNRRPLTRSILAKWAKGQQSASEILSGYSRNDLIEVKRFARQGGPGTSDLRGYPEPSNPLEHSTMPAANRPSVLKNEDTTNTVKTRNTSPYSRNFEQILKDHGVFPAFYKYSDGRKPEKPKNLDEIRERAKQRRPSLSLSRFTDEEFEKFQETTANAKKEEQATKSIVSIIEGSSGETKYVCGKIKFGNLQSLVGLTSDYTLTPGNPDLYDGALPEQLDRRIRDRLKGMIIPSTQDDLPIAPNFFLHAKGPDGTSAVVRRQCVYDGALGERGQHQLRSYGTNEPEFDNNAHTITSIYEGDKLSMYTIYTARTNGPNGRQEYYTHLIGSWAMDGDIETFRNGAAAFRNLRDWAKEQRDGAIGLANSVTDQVEGERNSGEEGAESSVTSLHALSDGVDSNNSQMPSPTKRPSPVMKRGRASKRTKINR</sequence>
<evidence type="ECO:0000313" key="2">
    <source>
        <dbReference type="EMBL" id="KAF2104144.1"/>
    </source>
</evidence>
<feature type="region of interest" description="Disordered" evidence="1">
    <location>
        <begin position="427"/>
        <end position="485"/>
    </location>
</feature>
<feature type="region of interest" description="Disordered" evidence="1">
    <location>
        <begin position="101"/>
        <end position="149"/>
    </location>
</feature>
<gene>
    <name evidence="2" type="ORF">NA57DRAFT_70357</name>
</gene>
<dbReference type="OrthoDB" id="5336565at2759"/>
<feature type="compositionally biased region" description="Polar residues" evidence="1">
    <location>
        <begin position="442"/>
        <end position="463"/>
    </location>
</feature>
<dbReference type="AlphaFoldDB" id="A0A9P4IN27"/>
<feature type="compositionally biased region" description="Basic residues" evidence="1">
    <location>
        <begin position="473"/>
        <end position="485"/>
    </location>
</feature>
<name>A0A9P4IN27_9PEZI</name>
<protein>
    <submittedName>
        <fullName evidence="2">Uncharacterized protein</fullName>
    </submittedName>
</protein>
<evidence type="ECO:0000313" key="3">
    <source>
        <dbReference type="Proteomes" id="UP000799772"/>
    </source>
</evidence>
<comment type="caution">
    <text evidence="2">The sequence shown here is derived from an EMBL/GenBank/DDBJ whole genome shotgun (WGS) entry which is preliminary data.</text>
</comment>
<feature type="region of interest" description="Disordered" evidence="1">
    <location>
        <begin position="174"/>
        <end position="196"/>
    </location>
</feature>
<feature type="region of interest" description="Disordered" evidence="1">
    <location>
        <begin position="1"/>
        <end position="24"/>
    </location>
</feature>
<dbReference type="EMBL" id="ML978121">
    <property type="protein sequence ID" value="KAF2104144.1"/>
    <property type="molecule type" value="Genomic_DNA"/>
</dbReference>
<keyword evidence="3" id="KW-1185">Reference proteome</keyword>
<feature type="compositionally biased region" description="Basic and acidic residues" evidence="1">
    <location>
        <begin position="1"/>
        <end position="14"/>
    </location>
</feature>
<evidence type="ECO:0000256" key="1">
    <source>
        <dbReference type="SAM" id="MobiDB-lite"/>
    </source>
</evidence>